<dbReference type="Ensembl" id="ENSSORT00005016009.1">
    <property type="protein sequence ID" value="ENSSORP00005015517.1"/>
    <property type="gene ID" value="ENSSORG00005007871.1"/>
</dbReference>
<dbReference type="SMART" id="SM00320">
    <property type="entry name" value="WD40"/>
    <property type="match status" value="3"/>
</dbReference>
<dbReference type="InterPro" id="IPR036322">
    <property type="entry name" value="WD40_repeat_dom_sf"/>
</dbReference>
<dbReference type="SUPFAM" id="SSF50978">
    <property type="entry name" value="WD40 repeat-like"/>
    <property type="match status" value="1"/>
</dbReference>
<proteinExistence type="predicted"/>
<dbReference type="InterPro" id="IPR019775">
    <property type="entry name" value="WD40_repeat_CS"/>
</dbReference>
<evidence type="ECO:0000313" key="5">
    <source>
        <dbReference type="Proteomes" id="UP000472271"/>
    </source>
</evidence>
<name>A0A672ZGC8_9TELE</name>
<dbReference type="PANTHER" id="PTHR44324">
    <property type="entry name" value="WD40 REPEAT DOMAIN 95"/>
    <property type="match status" value="1"/>
</dbReference>
<dbReference type="InterPro" id="IPR051242">
    <property type="entry name" value="WD-EF-hand_domain"/>
</dbReference>
<evidence type="ECO:0000256" key="2">
    <source>
        <dbReference type="ARBA" id="ARBA00022737"/>
    </source>
</evidence>
<dbReference type="PROSITE" id="PS50082">
    <property type="entry name" value="WD_REPEATS_2"/>
    <property type="match status" value="1"/>
</dbReference>
<dbReference type="InterPro" id="IPR001680">
    <property type="entry name" value="WD40_rpt"/>
</dbReference>
<evidence type="ECO:0000256" key="3">
    <source>
        <dbReference type="PROSITE-ProRule" id="PRU00221"/>
    </source>
</evidence>
<dbReference type="Pfam" id="PF00400">
    <property type="entry name" value="WD40"/>
    <property type="match status" value="2"/>
</dbReference>
<accession>A0A672ZGC8</accession>
<reference evidence="4" key="3">
    <citation type="submission" date="2025-09" db="UniProtKB">
        <authorList>
            <consortium name="Ensembl"/>
        </authorList>
    </citation>
    <scope>IDENTIFICATION</scope>
</reference>
<protein>
    <submittedName>
        <fullName evidence="4">Uncharacterized protein</fullName>
    </submittedName>
</protein>
<reference evidence="4" key="2">
    <citation type="submission" date="2025-08" db="UniProtKB">
        <authorList>
            <consortium name="Ensembl"/>
        </authorList>
    </citation>
    <scope>IDENTIFICATION</scope>
</reference>
<feature type="repeat" description="WD" evidence="3">
    <location>
        <begin position="55"/>
        <end position="95"/>
    </location>
</feature>
<evidence type="ECO:0000256" key="1">
    <source>
        <dbReference type="ARBA" id="ARBA00022574"/>
    </source>
</evidence>
<reference evidence="4" key="1">
    <citation type="submission" date="2019-06" db="EMBL/GenBank/DDBJ databases">
        <authorList>
            <consortium name="Wellcome Sanger Institute Data Sharing"/>
        </authorList>
    </citation>
    <scope>NUCLEOTIDE SEQUENCE [LARGE SCALE GENOMIC DNA]</scope>
</reference>
<keyword evidence="2" id="KW-0677">Repeat</keyword>
<organism evidence="4 5">
    <name type="scientific">Sphaeramia orbicularis</name>
    <name type="common">orbiculate cardinalfish</name>
    <dbReference type="NCBI Taxonomy" id="375764"/>
    <lineage>
        <taxon>Eukaryota</taxon>
        <taxon>Metazoa</taxon>
        <taxon>Chordata</taxon>
        <taxon>Craniata</taxon>
        <taxon>Vertebrata</taxon>
        <taxon>Euteleostomi</taxon>
        <taxon>Actinopterygii</taxon>
        <taxon>Neopterygii</taxon>
        <taxon>Teleostei</taxon>
        <taxon>Neoteleostei</taxon>
        <taxon>Acanthomorphata</taxon>
        <taxon>Gobiaria</taxon>
        <taxon>Kurtiformes</taxon>
        <taxon>Apogonoidei</taxon>
        <taxon>Apogonidae</taxon>
        <taxon>Apogoninae</taxon>
        <taxon>Sphaeramia</taxon>
    </lineage>
</organism>
<evidence type="ECO:0000313" key="4">
    <source>
        <dbReference type="Ensembl" id="ENSSORP00005015517.1"/>
    </source>
</evidence>
<sequence length="298" mass="34155">KYSLFMCLSVDGEYHEVCDYVVCFYILLCGCVLQDIPEDLHHVQRPQPSWQDDLKNGHKDDILCTAQCPPSLLATGSYDGEIIVWNVVSGRIQCRFVSPPQDGHQNRFGCLEKRYINPIHYFIFILQSRSQQKITKLAKTEKDSLLYSADRTGYIYIYNINKLTPSPEQKNPRRYLHIVDNDQVVLTSSTDCTVRLWSAHGEFIGTFGQLETWNVHISSSWQHPGVPYEILVDPLSMPDHEILNIKTHLSDAVSADNIEADRDKIKVRSCLTQRNTRLCTTLTKATVHMQHSTNTRLS</sequence>
<dbReference type="PROSITE" id="PS00678">
    <property type="entry name" value="WD_REPEATS_1"/>
    <property type="match status" value="1"/>
</dbReference>
<dbReference type="Proteomes" id="UP000472271">
    <property type="component" value="Chromosome 13"/>
</dbReference>
<dbReference type="AlphaFoldDB" id="A0A672ZGC8"/>
<dbReference type="PANTHER" id="PTHR44324:SF4">
    <property type="entry name" value="WD40 REPEAT DOMAIN 95"/>
    <property type="match status" value="1"/>
</dbReference>
<dbReference type="Gene3D" id="2.130.10.10">
    <property type="entry name" value="YVTN repeat-like/Quinoprotein amine dehydrogenase"/>
    <property type="match status" value="1"/>
</dbReference>
<keyword evidence="1 3" id="KW-0853">WD repeat</keyword>
<dbReference type="InterPro" id="IPR015943">
    <property type="entry name" value="WD40/YVTN_repeat-like_dom_sf"/>
</dbReference>
<keyword evidence="5" id="KW-1185">Reference proteome</keyword>